<evidence type="ECO:0000256" key="7">
    <source>
        <dbReference type="SAM" id="MobiDB-lite"/>
    </source>
</evidence>
<evidence type="ECO:0000259" key="11">
    <source>
        <dbReference type="Pfam" id="PF24601"/>
    </source>
</evidence>
<evidence type="ECO:0000256" key="2">
    <source>
        <dbReference type="ARBA" id="ARBA00022448"/>
    </source>
</evidence>
<dbReference type="GO" id="GO:0005768">
    <property type="term" value="C:endosome"/>
    <property type="evidence" value="ECO:0007669"/>
    <property type="project" value="TreeGrafter"/>
</dbReference>
<feature type="region of interest" description="Disordered" evidence="7">
    <location>
        <begin position="1212"/>
        <end position="1263"/>
    </location>
</feature>
<dbReference type="PANTHER" id="PTHR14042">
    <property type="entry name" value="DOPEY-RELATED"/>
    <property type="match status" value="1"/>
</dbReference>
<dbReference type="RefSeq" id="XP_026669362.1">
    <property type="nucleotide sequence ID" value="XM_026813561.1"/>
</dbReference>
<proteinExistence type="inferred from homology"/>
<dbReference type="Pfam" id="PF24597">
    <property type="entry name" value="TPR_DOP1_M"/>
    <property type="match status" value="1"/>
</dbReference>
<comment type="subcellular location">
    <subcellularLocation>
        <location evidence="1">Golgi apparatus membrane</location>
        <topology evidence="1">Peripheral membrane protein</topology>
    </subcellularLocation>
</comment>
<dbReference type="Pfam" id="PF24601">
    <property type="entry name" value="TPR_DOP1"/>
    <property type="match status" value="1"/>
</dbReference>
<dbReference type="RefSeq" id="XP_017880199.1">
    <property type="nucleotide sequence ID" value="XM_018024710.2"/>
</dbReference>
<evidence type="ECO:0000256" key="5">
    <source>
        <dbReference type="ARBA" id="ARBA00023136"/>
    </source>
</evidence>
<dbReference type="Proteomes" id="UP000694925">
    <property type="component" value="Unplaced"/>
</dbReference>
<keyword evidence="3" id="KW-0653">Protein transport</keyword>
<feature type="domain" description="DOP1-like middle TPR" evidence="9">
    <location>
        <begin position="322"/>
        <end position="524"/>
    </location>
</feature>
<feature type="compositionally biased region" description="Low complexity" evidence="7">
    <location>
        <begin position="603"/>
        <end position="618"/>
    </location>
</feature>
<dbReference type="InterPro" id="IPR007249">
    <property type="entry name" value="DOP1_N"/>
</dbReference>
<keyword evidence="12" id="KW-1185">Reference proteome</keyword>
<feature type="compositionally biased region" description="Polar residues" evidence="7">
    <location>
        <begin position="1238"/>
        <end position="1252"/>
    </location>
</feature>
<dbReference type="GO" id="GO:0000139">
    <property type="term" value="C:Golgi membrane"/>
    <property type="evidence" value="ECO:0007669"/>
    <property type="project" value="UniProtKB-SubCell"/>
</dbReference>
<feature type="compositionally biased region" description="Polar residues" evidence="7">
    <location>
        <begin position="566"/>
        <end position="577"/>
    </location>
</feature>
<dbReference type="InterPro" id="IPR056459">
    <property type="entry name" value="TPR_DOP1"/>
</dbReference>
<dbReference type="PANTHER" id="PTHR14042:SF24">
    <property type="entry name" value="PROTEIN DOPEY-1 HOMOLOG"/>
    <property type="match status" value="1"/>
</dbReference>
<feature type="region of interest" description="Disordered" evidence="7">
    <location>
        <begin position="555"/>
        <end position="677"/>
    </location>
</feature>
<protein>
    <submittedName>
        <fullName evidence="13 14">Protein dopey-1 homolog isoform X1</fullName>
    </submittedName>
</protein>
<dbReference type="Pfam" id="PF04118">
    <property type="entry name" value="Dopey_N"/>
    <property type="match status" value="1"/>
</dbReference>
<keyword evidence="2" id="KW-0813">Transport</keyword>
<feature type="domain" description="DOP1 N-terminal" evidence="8">
    <location>
        <begin position="14"/>
        <end position="299"/>
    </location>
</feature>
<reference evidence="13 14" key="1">
    <citation type="submission" date="2025-04" db="UniProtKB">
        <authorList>
            <consortium name="RefSeq"/>
        </authorList>
    </citation>
    <scope>IDENTIFICATION</scope>
    <source>
        <tissue evidence="13 14">Whole body</tissue>
    </source>
</reference>
<feature type="compositionally biased region" description="Low complexity" evidence="7">
    <location>
        <begin position="662"/>
        <end position="671"/>
    </location>
</feature>
<evidence type="ECO:0000313" key="14">
    <source>
        <dbReference type="RefSeq" id="XP_026669362.1"/>
    </source>
</evidence>
<keyword evidence="4" id="KW-0333">Golgi apparatus</keyword>
<evidence type="ECO:0000256" key="4">
    <source>
        <dbReference type="ARBA" id="ARBA00023034"/>
    </source>
</evidence>
<dbReference type="InterPro" id="IPR056458">
    <property type="entry name" value="TPR_DOP1_M"/>
</dbReference>
<evidence type="ECO:0000313" key="12">
    <source>
        <dbReference type="Proteomes" id="UP000694925"/>
    </source>
</evidence>
<dbReference type="InterPro" id="IPR040314">
    <property type="entry name" value="DOP1"/>
</dbReference>
<evidence type="ECO:0000256" key="6">
    <source>
        <dbReference type="ARBA" id="ARBA00046326"/>
    </source>
</evidence>
<dbReference type="GO" id="GO:0005829">
    <property type="term" value="C:cytosol"/>
    <property type="evidence" value="ECO:0007669"/>
    <property type="project" value="GOC"/>
</dbReference>
<evidence type="ECO:0000259" key="8">
    <source>
        <dbReference type="Pfam" id="PF04118"/>
    </source>
</evidence>
<evidence type="ECO:0000259" key="9">
    <source>
        <dbReference type="Pfam" id="PF24597"/>
    </source>
</evidence>
<keyword evidence="5" id="KW-0472">Membrane</keyword>
<dbReference type="GO" id="GO:0015031">
    <property type="term" value="P:protein transport"/>
    <property type="evidence" value="ECO:0007669"/>
    <property type="project" value="UniProtKB-KW"/>
</dbReference>
<sequence>MGSIALEEYELMKDSKYRVYVSAVDKALKSFEYTSEWADLISALGKLNKVLLSHMKFPVIPRRIKISKRLAQCMHPALPSGVHLKALETYDIIFKCMGTNRLSHELFIYSAGLFPLLGHAAMNVRPSLLTVYETHFVPLGERLRPGLSGFLSGVLLGLEDGSDHYDRTNSLLEKVCEGVGPDHFYACLWDCLASNSGIRLPAISFVLAHFNKKLPMEEQKYIMGTNTNIMVTALCAGVQDSSVLVQRSALDLLLVGFPVHNSQLTRENMVSLVTAALVTILRRDMSLNRRLFAWLLGTEVSTSILKRKTDKVSQNVENTPTYFDTYSKDMLVEAIKSFLKTVCEESPQDLKPYRILVSLLEKADIGPEILDDILYEVFRTFYNACGQSNRVPKTNEVVKSANLLFSTLEPSYVWIHCGHLFENACQSRAKSKKELEDVTVRLVGSGTPNFMEVCILTEFLLDTVSLDAFIDTPSEHLPGLFYEIISKLLYHIDLLSPMEISRSLQLCAKILSKVQPTIVTTQTEKNELEVKLDTTISGASTATINDNSLTAIPLEKSQSDSKLNKQDASSNLFSEKSPSPRRRANSGGATKRSEKKSKKKSSKSTSKLSESLPEPSTSISVVVSHEPKGLPRNKSMDDIKAEASIVNSPSKDQLATLKHSSKASSMGSTGSLARGPSPAFQAQHSMLEKCLRQYEIFYVKLISNRVLSKERTVQSMFDNLMIPCPRESFDERMRYLELLLNSRLNMEDSGFFSQDVSVTEDGKHVDILQLHIDSVSQVDWEEAVRMASSLFVELSTFPKYFPGDGLLVEEEPKENIVLPDWLKVLAVCSCWLGKQPSLQLTSIATLLDLIALLKAHNDIETHPKSGEGITTVVMVPLLKQWHITYLMQYTNVFQVLAHSLWYHLGELPAHKYRMRCVELLHELHHALHDTCDAVEDVIGAALTSESIERRIEAFSRFATLWHLGREIETNPRLRGCLRSFDQSLLKLLDNLQLADNSPLKLHAQSWLLHSLMRGDISRVVDPLLIILLDPSTCRMSVLHVSIQHSNTVLTKNDAVEEKSEIQDDTEGAAKIYAISSVDGNVIYHVSDSVDEDKIWRKGKKKKKTINPVKVKRIFAVTTLAAGENCNQYVTEKNQFMKELEVPPSISGNRKISVFVNPLSLNCNENSNDSLTEDELIPTVKKTNLTTELLKNATRFKKIDFDKGSNASLDESLYESASSSSKAKEKNGYKKVNGEVDSSMDSITNSFDSSSPEITHKQSKQKKENMLLPGGSREVAGTIIKGKYHSTNEFATNYDIHDVGSFEASVEVPSWTMDDEEADLDVSTTAEEYFSNSSGNSIVEEILNEVLDKVMQICDVEQPKSIEEASGQNSKSGRNFGVGVHNLHSHMLLYCGVYDSTRTLYALRTLRNELLTNTRMFLCCAATTGVSNTTKNTTLLNLLARHRKSVFGRNFHGDVANTEFIAAYRSSMYLEVLISVCLYFARSYYPNLGQMRLTHEEISGNRQVQLASAELLTLMFSELIPIVRDSGKGFSCYIVDLLTKCKVQKVALHCLVSSVMNMKNAHKENEEVSTFTEEIVLFNDPVVENDINKCKFRASDHTEAFQIQLLRLLLALIMLEYQCGNQKGEEICPPTITTPSTPTTVPNITGNSLKYLPGAPIPQQPMFLASILSALQLDHMRHLHQHWTTLVTSSLPFMGSSLTSIVTSVIHQLCCNIEHLSSYYINEETATTTMATKLQDISTVECCLPADYTVTHLEALTFLLHYCLLDTSQQIGFSFNQPFSGTIQTGIPGANPGQIFNNLIHVFMPSPLSSDLTTNKDKNGISELQQHARRTALSHLPRIIASLSTLWQAVLATKDNEQASCVVGCPRIVKHQLLELLSPISFHHGVNFLAAIAVAWHERRQPSGSSKKVLPEACPNQQVMVHLVSAIRVMPIDTLVQTVHQVVKNSPPIHGVKQDFSLEVSVLELLYVYMQSNTSQSLIESWASLLGLLKDGLSLTAPAQFLLLAILNEYVQKCPPMQEKKDIRDLQDVSAKLVESCSQIAGACLEQTTWLRRNLAVREDAFEVAEGSSEGKEGKTGAVTPGTPPNAAYSIQAQAVLAEIVAPLLDVSYGSQEKERVVTLLTNLMYNVTPYLKNHSTKNIASFTACSQLLSSLSGYQYTRKAWRKDVLDLLLDPAFFQMTPACLPYWRTIIDNLMTHDNTTFRDLMNRVSMAQSSSISIFSSKEQEYEQKAQLLKRLAYVIFCSEMDQYHKYMPEIQERLADSLRLPQVIPSIQAQVFLCFRVLLLRMTPQHATSLWPVIVSELVQVFLYIEQELSTDSEEFSRHGSSHIKLLSALDSSWAVNANNGLQAHGHPHWLQLQLAAAKLLDLALLLPAHRLPQFQMYRWAFVGDSAAGSLENNNLSSDFVPHITRIAKLMDSKYKQETGFARATPGELLLTSNNIRSLQDLHYFFTTLSRRSSDTQAPLNITQLETVIEQDFLEKMPAAR</sequence>
<feature type="compositionally biased region" description="Basic and acidic residues" evidence="7">
    <location>
        <begin position="1221"/>
        <end position="1233"/>
    </location>
</feature>
<dbReference type="GeneID" id="108625025"/>
<dbReference type="GO" id="GO:0006895">
    <property type="term" value="P:Golgi to endosome transport"/>
    <property type="evidence" value="ECO:0007669"/>
    <property type="project" value="InterPro"/>
</dbReference>
<dbReference type="KEGG" id="ccal:108625025"/>
<evidence type="ECO:0000259" key="10">
    <source>
        <dbReference type="Pfam" id="PF24598"/>
    </source>
</evidence>
<feature type="domain" description="DOP1-like C-terminal" evidence="10">
    <location>
        <begin position="1965"/>
        <end position="2321"/>
    </location>
</feature>
<dbReference type="Pfam" id="PF24598">
    <property type="entry name" value="DOP1_C"/>
    <property type="match status" value="1"/>
</dbReference>
<accession>A0AAJ7IYJ1</accession>
<evidence type="ECO:0000313" key="13">
    <source>
        <dbReference type="RefSeq" id="XP_017880199.1"/>
    </source>
</evidence>
<organism evidence="12 13">
    <name type="scientific">Ceratina calcarata</name>
    <dbReference type="NCBI Taxonomy" id="156304"/>
    <lineage>
        <taxon>Eukaryota</taxon>
        <taxon>Metazoa</taxon>
        <taxon>Ecdysozoa</taxon>
        <taxon>Arthropoda</taxon>
        <taxon>Hexapoda</taxon>
        <taxon>Insecta</taxon>
        <taxon>Pterygota</taxon>
        <taxon>Neoptera</taxon>
        <taxon>Endopterygota</taxon>
        <taxon>Hymenoptera</taxon>
        <taxon>Apocrita</taxon>
        <taxon>Aculeata</taxon>
        <taxon>Apoidea</taxon>
        <taxon>Anthophila</taxon>
        <taxon>Apidae</taxon>
        <taxon>Ceratina</taxon>
        <taxon>Zadontomerus</taxon>
    </lineage>
</organism>
<gene>
    <name evidence="13 14" type="primary">LOC108625025</name>
</gene>
<dbReference type="GO" id="GO:0005802">
    <property type="term" value="C:trans-Golgi network"/>
    <property type="evidence" value="ECO:0007669"/>
    <property type="project" value="TreeGrafter"/>
</dbReference>
<evidence type="ECO:0000256" key="1">
    <source>
        <dbReference type="ARBA" id="ARBA00004395"/>
    </source>
</evidence>
<feature type="compositionally biased region" description="Basic and acidic residues" evidence="7">
    <location>
        <begin position="625"/>
        <end position="641"/>
    </location>
</feature>
<name>A0AAJ7IYJ1_9HYME</name>
<evidence type="ECO:0000256" key="3">
    <source>
        <dbReference type="ARBA" id="ARBA00022927"/>
    </source>
</evidence>
<comment type="similarity">
    <text evidence="6">Belongs to the DOP1 family.</text>
</comment>
<feature type="compositionally biased region" description="Basic residues" evidence="7">
    <location>
        <begin position="593"/>
        <end position="602"/>
    </location>
</feature>
<feature type="domain" description="DOP1-like TPR" evidence="11">
    <location>
        <begin position="1380"/>
        <end position="1765"/>
    </location>
</feature>
<dbReference type="InterPro" id="IPR056457">
    <property type="entry name" value="DOP1_C"/>
</dbReference>